<evidence type="ECO:0000256" key="6">
    <source>
        <dbReference type="ARBA" id="ARBA00022927"/>
    </source>
</evidence>
<keyword evidence="7" id="KW-1133">Transmembrane helix</keyword>
<evidence type="ECO:0000256" key="4">
    <source>
        <dbReference type="ARBA" id="ARBA00022692"/>
    </source>
</evidence>
<dbReference type="EMBL" id="FN649746">
    <property type="protein sequence ID" value="CBJ30183.1"/>
    <property type="molecule type" value="Genomic_DNA"/>
</dbReference>
<evidence type="ECO:0000256" key="1">
    <source>
        <dbReference type="ARBA" id="ARBA00004572"/>
    </source>
</evidence>
<keyword evidence="5" id="KW-1000">Mitochondrion outer membrane</keyword>
<dbReference type="InParanoid" id="D7FNC9"/>
<gene>
    <name evidence="10" type="ORF">Esi_0179_0016</name>
</gene>
<dbReference type="AlphaFoldDB" id="D7FNC9"/>
<evidence type="ECO:0000256" key="9">
    <source>
        <dbReference type="ARBA" id="ARBA00023136"/>
    </source>
</evidence>
<dbReference type="GO" id="GO:0030150">
    <property type="term" value="P:protein import into mitochondrial matrix"/>
    <property type="evidence" value="ECO:0007669"/>
    <property type="project" value="InterPro"/>
</dbReference>
<evidence type="ECO:0000256" key="3">
    <source>
        <dbReference type="ARBA" id="ARBA00022448"/>
    </source>
</evidence>
<sequence>MGEKIMRRRPRRKSAPLLPKVLAVAKPIMRWGIMPAVLLMGMRSEPNPTLLEVLYPL</sequence>
<comment type="similarity">
    <text evidence="2">Belongs to the Tom7 family.</text>
</comment>
<organism evidence="10 11">
    <name type="scientific">Ectocarpus siliculosus</name>
    <name type="common">Brown alga</name>
    <name type="synonym">Conferva siliculosa</name>
    <dbReference type="NCBI Taxonomy" id="2880"/>
    <lineage>
        <taxon>Eukaryota</taxon>
        <taxon>Sar</taxon>
        <taxon>Stramenopiles</taxon>
        <taxon>Ochrophyta</taxon>
        <taxon>PX clade</taxon>
        <taxon>Phaeophyceae</taxon>
        <taxon>Ectocarpales</taxon>
        <taxon>Ectocarpaceae</taxon>
        <taxon>Ectocarpus</taxon>
    </lineage>
</organism>
<keyword evidence="4" id="KW-0812">Transmembrane</keyword>
<name>D7FNC9_ECTSI</name>
<keyword evidence="8" id="KW-0496">Mitochondrion</keyword>
<proteinExistence type="inferred from homology"/>
<reference evidence="10 11" key="1">
    <citation type="journal article" date="2010" name="Nature">
        <title>The Ectocarpus genome and the independent evolution of multicellularity in brown algae.</title>
        <authorList>
            <person name="Cock J.M."/>
            <person name="Sterck L."/>
            <person name="Rouze P."/>
            <person name="Scornet D."/>
            <person name="Allen A.E."/>
            <person name="Amoutzias G."/>
            <person name="Anthouard V."/>
            <person name="Artiguenave F."/>
            <person name="Aury J.M."/>
            <person name="Badger J.H."/>
            <person name="Beszteri B."/>
            <person name="Billiau K."/>
            <person name="Bonnet E."/>
            <person name="Bothwell J.H."/>
            <person name="Bowler C."/>
            <person name="Boyen C."/>
            <person name="Brownlee C."/>
            <person name="Carrano C.J."/>
            <person name="Charrier B."/>
            <person name="Cho G.Y."/>
            <person name="Coelho S.M."/>
            <person name="Collen J."/>
            <person name="Corre E."/>
            <person name="Da Silva C."/>
            <person name="Delage L."/>
            <person name="Delaroque N."/>
            <person name="Dittami S.M."/>
            <person name="Doulbeau S."/>
            <person name="Elias M."/>
            <person name="Farnham G."/>
            <person name="Gachon C.M."/>
            <person name="Gschloessl B."/>
            <person name="Heesch S."/>
            <person name="Jabbari K."/>
            <person name="Jubin C."/>
            <person name="Kawai H."/>
            <person name="Kimura K."/>
            <person name="Kloareg B."/>
            <person name="Kupper F.C."/>
            <person name="Lang D."/>
            <person name="Le Bail A."/>
            <person name="Leblanc C."/>
            <person name="Lerouge P."/>
            <person name="Lohr M."/>
            <person name="Lopez P.J."/>
            <person name="Martens C."/>
            <person name="Maumus F."/>
            <person name="Michel G."/>
            <person name="Miranda-Saavedra D."/>
            <person name="Morales J."/>
            <person name="Moreau H."/>
            <person name="Motomura T."/>
            <person name="Nagasato C."/>
            <person name="Napoli C.A."/>
            <person name="Nelson D.R."/>
            <person name="Nyvall-Collen P."/>
            <person name="Peters A.F."/>
            <person name="Pommier C."/>
            <person name="Potin P."/>
            <person name="Poulain J."/>
            <person name="Quesneville H."/>
            <person name="Read B."/>
            <person name="Rensing S.A."/>
            <person name="Ritter A."/>
            <person name="Rousvoal S."/>
            <person name="Samanta M."/>
            <person name="Samson G."/>
            <person name="Schroeder D.C."/>
            <person name="Segurens B."/>
            <person name="Strittmatter M."/>
            <person name="Tonon T."/>
            <person name="Tregear J.W."/>
            <person name="Valentin K."/>
            <person name="von Dassow P."/>
            <person name="Yamagishi T."/>
            <person name="Van de Peer Y."/>
            <person name="Wincker P."/>
        </authorList>
    </citation>
    <scope>NUCLEOTIDE SEQUENCE [LARGE SCALE GENOMIC DNA]</scope>
    <source>
        <strain evidence="11">Ec32 / CCAP1310/4</strain>
    </source>
</reference>
<keyword evidence="11" id="KW-1185">Reference proteome</keyword>
<evidence type="ECO:0000256" key="8">
    <source>
        <dbReference type="ARBA" id="ARBA00023128"/>
    </source>
</evidence>
<keyword evidence="3" id="KW-0813">Transport</keyword>
<dbReference type="Pfam" id="PF08038">
    <property type="entry name" value="Tom7"/>
    <property type="match status" value="1"/>
</dbReference>
<evidence type="ECO:0000256" key="2">
    <source>
        <dbReference type="ARBA" id="ARBA00010917"/>
    </source>
</evidence>
<evidence type="ECO:0000256" key="5">
    <source>
        <dbReference type="ARBA" id="ARBA00022787"/>
    </source>
</evidence>
<comment type="subcellular location">
    <subcellularLocation>
        <location evidence="1">Mitochondrion outer membrane</location>
        <topology evidence="1">Single-pass membrane protein</topology>
    </subcellularLocation>
</comment>
<dbReference type="Proteomes" id="UP000002630">
    <property type="component" value="Linkage Group LG21"/>
</dbReference>
<dbReference type="EMBL" id="FN648283">
    <property type="protein sequence ID" value="CBJ30183.1"/>
    <property type="molecule type" value="Genomic_DNA"/>
</dbReference>
<evidence type="ECO:0000313" key="11">
    <source>
        <dbReference type="Proteomes" id="UP000002630"/>
    </source>
</evidence>
<evidence type="ECO:0000313" key="10">
    <source>
        <dbReference type="EMBL" id="CBJ30183.1"/>
    </source>
</evidence>
<dbReference type="InterPro" id="IPR012621">
    <property type="entry name" value="Tom7"/>
</dbReference>
<dbReference type="GO" id="GO:0005742">
    <property type="term" value="C:mitochondrial outer membrane translocase complex"/>
    <property type="evidence" value="ECO:0007669"/>
    <property type="project" value="InterPro"/>
</dbReference>
<dbReference type="OrthoDB" id="284357at2759"/>
<protein>
    <submittedName>
        <fullName evidence="10">Uncharacterized protein</fullName>
    </submittedName>
</protein>
<keyword evidence="9" id="KW-0472">Membrane</keyword>
<evidence type="ECO:0000256" key="7">
    <source>
        <dbReference type="ARBA" id="ARBA00022989"/>
    </source>
</evidence>
<accession>D7FNC9</accession>
<keyword evidence="6" id="KW-0653">Protein transport</keyword>